<comment type="function">
    <text evidence="10">Catalyzes the NADPH-dependent reduction of ketopantoate into pantoic acid.</text>
</comment>
<evidence type="ECO:0000259" key="12">
    <source>
        <dbReference type="Pfam" id="PF08546"/>
    </source>
</evidence>
<evidence type="ECO:0000313" key="14">
    <source>
        <dbReference type="Proteomes" id="UP000095039"/>
    </source>
</evidence>
<evidence type="ECO:0000256" key="5">
    <source>
        <dbReference type="ARBA" id="ARBA00022655"/>
    </source>
</evidence>
<dbReference type="RefSeq" id="WP_016959710.1">
    <property type="nucleotide sequence ID" value="NZ_AJWN02000063.1"/>
</dbReference>
<accession>A0A1E5C5A2</accession>
<sequence>MHFTIVGTGAIGSLWGLKLRQAGHQVHLLTRHQEVTLERGFEKAQPVYFAANQPDLLKDSDCIVICVKAFHVEAAIHRILPNLHPDMPVVLMHNGMGTTDTALRLVSNNPLLFATTSHGSLMLSSTEVKHTGIGETRVGGINALGKRCGFLTDVLDHALSPCCWDEHIQQALWHKLAINCMINPLSAIDQIPNGDLLLPCYQEQLLLLSKEIAQVMNTEGIATSGDDVLHKTLDVAQATASNYSSMNRDIFHQRRSEIDFITGYLIKRAALHGIATPKNTALYKAIKNLESSYDNT</sequence>
<dbReference type="InterPro" id="IPR050838">
    <property type="entry name" value="Ketopantoate_reductase"/>
</dbReference>
<dbReference type="Pfam" id="PF02558">
    <property type="entry name" value="ApbA"/>
    <property type="match status" value="1"/>
</dbReference>
<keyword evidence="6 10" id="KW-0521">NADP</keyword>
<evidence type="ECO:0000256" key="3">
    <source>
        <dbReference type="ARBA" id="ARBA00013014"/>
    </source>
</evidence>
<dbReference type="InterPro" id="IPR013752">
    <property type="entry name" value="KPA_reductase"/>
</dbReference>
<dbReference type="InterPro" id="IPR036291">
    <property type="entry name" value="NAD(P)-bd_dom_sf"/>
</dbReference>
<feature type="domain" description="Ketopantoate reductase C-terminal" evidence="12">
    <location>
        <begin position="168"/>
        <end position="290"/>
    </location>
</feature>
<dbReference type="InterPro" id="IPR008927">
    <property type="entry name" value="6-PGluconate_DH-like_C_sf"/>
</dbReference>
<gene>
    <name evidence="13" type="ORF">A1OK_10360</name>
</gene>
<evidence type="ECO:0000256" key="1">
    <source>
        <dbReference type="ARBA" id="ARBA00004994"/>
    </source>
</evidence>
<dbReference type="EMBL" id="AJWN02000063">
    <property type="protein sequence ID" value="OEE60688.1"/>
    <property type="molecule type" value="Genomic_DNA"/>
</dbReference>
<dbReference type="PANTHER" id="PTHR43765:SF2">
    <property type="entry name" value="2-DEHYDROPANTOATE 2-REDUCTASE"/>
    <property type="match status" value="1"/>
</dbReference>
<evidence type="ECO:0000256" key="7">
    <source>
        <dbReference type="ARBA" id="ARBA00023002"/>
    </source>
</evidence>
<dbReference type="GO" id="GO:0050661">
    <property type="term" value="F:NADP binding"/>
    <property type="evidence" value="ECO:0007669"/>
    <property type="project" value="TreeGrafter"/>
</dbReference>
<dbReference type="GO" id="GO:0005737">
    <property type="term" value="C:cytoplasm"/>
    <property type="evidence" value="ECO:0007669"/>
    <property type="project" value="TreeGrafter"/>
</dbReference>
<evidence type="ECO:0000313" key="13">
    <source>
        <dbReference type="EMBL" id="OEE60688.1"/>
    </source>
</evidence>
<evidence type="ECO:0000256" key="10">
    <source>
        <dbReference type="RuleBase" id="RU362068"/>
    </source>
</evidence>
<keyword evidence="14" id="KW-1185">Reference proteome</keyword>
<comment type="similarity">
    <text evidence="2 10">Belongs to the ketopantoate reductase family.</text>
</comment>
<dbReference type="InterPro" id="IPR013332">
    <property type="entry name" value="KPR_N"/>
</dbReference>
<dbReference type="Proteomes" id="UP000095039">
    <property type="component" value="Unassembled WGS sequence"/>
</dbReference>
<protein>
    <recommendedName>
        <fullName evidence="4 10">2-dehydropantoate 2-reductase</fullName>
        <ecNumber evidence="3 10">1.1.1.169</ecNumber>
    </recommendedName>
    <alternativeName>
        <fullName evidence="8 10">Ketopantoate reductase</fullName>
    </alternativeName>
</protein>
<comment type="pathway">
    <text evidence="1 10">Cofactor biosynthesis; (R)-pantothenate biosynthesis; (R)-pantoate from 3-methyl-2-oxobutanoate: step 2/2.</text>
</comment>
<dbReference type="SUPFAM" id="SSF51735">
    <property type="entry name" value="NAD(P)-binding Rossmann-fold domains"/>
    <property type="match status" value="1"/>
</dbReference>
<keyword evidence="5 10" id="KW-0566">Pantothenate biosynthesis</keyword>
<dbReference type="Gene3D" id="1.10.1040.10">
    <property type="entry name" value="N-(1-d-carboxylethyl)-l-norvaline Dehydrogenase, domain 2"/>
    <property type="match status" value="1"/>
</dbReference>
<evidence type="ECO:0000256" key="8">
    <source>
        <dbReference type="ARBA" id="ARBA00032024"/>
    </source>
</evidence>
<dbReference type="SUPFAM" id="SSF48179">
    <property type="entry name" value="6-phosphogluconate dehydrogenase C-terminal domain-like"/>
    <property type="match status" value="1"/>
</dbReference>
<evidence type="ECO:0000256" key="4">
    <source>
        <dbReference type="ARBA" id="ARBA00019465"/>
    </source>
</evidence>
<dbReference type="Pfam" id="PF08546">
    <property type="entry name" value="ApbA_C"/>
    <property type="match status" value="1"/>
</dbReference>
<evidence type="ECO:0000256" key="2">
    <source>
        <dbReference type="ARBA" id="ARBA00007870"/>
    </source>
</evidence>
<keyword evidence="7 10" id="KW-0560">Oxidoreductase</keyword>
<evidence type="ECO:0000256" key="9">
    <source>
        <dbReference type="ARBA" id="ARBA00048793"/>
    </source>
</evidence>
<dbReference type="InterPro" id="IPR003710">
    <property type="entry name" value="ApbA"/>
</dbReference>
<dbReference type="EC" id="1.1.1.169" evidence="3 10"/>
<dbReference type="GO" id="GO:0015940">
    <property type="term" value="P:pantothenate biosynthetic process"/>
    <property type="evidence" value="ECO:0007669"/>
    <property type="project" value="UniProtKB-UniPathway"/>
</dbReference>
<dbReference type="NCBIfam" id="TIGR00745">
    <property type="entry name" value="apbA_panE"/>
    <property type="match status" value="1"/>
</dbReference>
<dbReference type="Gene3D" id="3.40.50.720">
    <property type="entry name" value="NAD(P)-binding Rossmann-like Domain"/>
    <property type="match status" value="1"/>
</dbReference>
<dbReference type="GO" id="GO:0008677">
    <property type="term" value="F:2-dehydropantoate 2-reductase activity"/>
    <property type="evidence" value="ECO:0007669"/>
    <property type="project" value="UniProtKB-EC"/>
</dbReference>
<dbReference type="AlphaFoldDB" id="A0A1E5C5A2"/>
<reference evidence="13 14" key="1">
    <citation type="journal article" date="2012" name="Science">
        <title>Ecological populations of bacteria act as socially cohesive units of antibiotic production and resistance.</title>
        <authorList>
            <person name="Cordero O.X."/>
            <person name="Wildschutte H."/>
            <person name="Kirkup B."/>
            <person name="Proehl S."/>
            <person name="Ngo L."/>
            <person name="Hussain F."/>
            <person name="Le Roux F."/>
            <person name="Mincer T."/>
            <person name="Polz M.F."/>
        </authorList>
    </citation>
    <scope>NUCLEOTIDE SEQUENCE [LARGE SCALE GENOMIC DNA]</scope>
    <source>
        <strain evidence="13 14">FF-454</strain>
    </source>
</reference>
<evidence type="ECO:0000256" key="6">
    <source>
        <dbReference type="ARBA" id="ARBA00022857"/>
    </source>
</evidence>
<evidence type="ECO:0000259" key="11">
    <source>
        <dbReference type="Pfam" id="PF02558"/>
    </source>
</evidence>
<comment type="caution">
    <text evidence="13">The sequence shown here is derived from an EMBL/GenBank/DDBJ whole genome shotgun (WGS) entry which is preliminary data.</text>
</comment>
<dbReference type="UniPathway" id="UPA00028">
    <property type="reaction ID" value="UER00004"/>
</dbReference>
<proteinExistence type="inferred from homology"/>
<feature type="domain" description="Ketopantoate reductase N-terminal" evidence="11">
    <location>
        <begin position="4"/>
        <end position="140"/>
    </location>
</feature>
<name>A0A1E5C5A2_9GAMM</name>
<organism evidence="13 14">
    <name type="scientific">Enterovibrio norvegicus FF-454</name>
    <dbReference type="NCBI Taxonomy" id="1185651"/>
    <lineage>
        <taxon>Bacteria</taxon>
        <taxon>Pseudomonadati</taxon>
        <taxon>Pseudomonadota</taxon>
        <taxon>Gammaproteobacteria</taxon>
        <taxon>Vibrionales</taxon>
        <taxon>Vibrionaceae</taxon>
        <taxon>Enterovibrio</taxon>
    </lineage>
</organism>
<comment type="catalytic activity">
    <reaction evidence="9 10">
        <text>(R)-pantoate + NADP(+) = 2-dehydropantoate + NADPH + H(+)</text>
        <dbReference type="Rhea" id="RHEA:16233"/>
        <dbReference type="ChEBI" id="CHEBI:11561"/>
        <dbReference type="ChEBI" id="CHEBI:15378"/>
        <dbReference type="ChEBI" id="CHEBI:15980"/>
        <dbReference type="ChEBI" id="CHEBI:57783"/>
        <dbReference type="ChEBI" id="CHEBI:58349"/>
        <dbReference type="EC" id="1.1.1.169"/>
    </reaction>
</comment>
<dbReference type="InterPro" id="IPR013328">
    <property type="entry name" value="6PGD_dom2"/>
</dbReference>
<dbReference type="PANTHER" id="PTHR43765">
    <property type="entry name" value="2-DEHYDROPANTOATE 2-REDUCTASE-RELATED"/>
    <property type="match status" value="1"/>
</dbReference>